<dbReference type="EMBL" id="PFEN01000018">
    <property type="protein sequence ID" value="PJE69607.1"/>
    <property type="molecule type" value="Genomic_DNA"/>
</dbReference>
<keyword evidence="1" id="KW-0472">Membrane</keyword>
<feature type="transmembrane region" description="Helical" evidence="1">
    <location>
        <begin position="92"/>
        <end position="112"/>
    </location>
</feature>
<feature type="transmembrane region" description="Helical" evidence="1">
    <location>
        <begin position="34"/>
        <end position="53"/>
    </location>
</feature>
<dbReference type="AlphaFoldDB" id="A0A2H9T1R2"/>
<evidence type="ECO:0008006" key="4">
    <source>
        <dbReference type="Google" id="ProtNLM"/>
    </source>
</evidence>
<comment type="caution">
    <text evidence="2">The sequence shown here is derived from an EMBL/GenBank/DDBJ whole genome shotgun (WGS) entry which is preliminary data.</text>
</comment>
<feature type="transmembrane region" description="Helical" evidence="1">
    <location>
        <begin position="285"/>
        <end position="304"/>
    </location>
</feature>
<feature type="transmembrane region" description="Helical" evidence="1">
    <location>
        <begin position="217"/>
        <end position="250"/>
    </location>
</feature>
<feature type="transmembrane region" description="Helical" evidence="1">
    <location>
        <begin position="256"/>
        <end position="273"/>
    </location>
</feature>
<feature type="transmembrane region" description="Helical" evidence="1">
    <location>
        <begin position="59"/>
        <end position="80"/>
    </location>
</feature>
<feature type="transmembrane region" description="Helical" evidence="1">
    <location>
        <begin position="148"/>
        <end position="169"/>
    </location>
</feature>
<evidence type="ECO:0000313" key="2">
    <source>
        <dbReference type="EMBL" id="PJE69607.1"/>
    </source>
</evidence>
<evidence type="ECO:0000313" key="3">
    <source>
        <dbReference type="Proteomes" id="UP000236946"/>
    </source>
</evidence>
<proteinExistence type="predicted"/>
<evidence type="ECO:0000256" key="1">
    <source>
        <dbReference type="SAM" id="Phobius"/>
    </source>
</evidence>
<gene>
    <name evidence="2" type="ORF">COU98_01060</name>
</gene>
<reference evidence="3" key="1">
    <citation type="submission" date="2017-09" db="EMBL/GenBank/DDBJ databases">
        <title>Depth-based differentiation of microbial function through sediment-hosted aquifers and enrichment of novel symbionts in the deep terrestrial subsurface.</title>
        <authorList>
            <person name="Probst A.J."/>
            <person name="Ladd B."/>
            <person name="Jarett J.K."/>
            <person name="Geller-Mcgrath D.E."/>
            <person name="Sieber C.M.K."/>
            <person name="Emerson J.B."/>
            <person name="Anantharaman K."/>
            <person name="Thomas B.C."/>
            <person name="Malmstrom R."/>
            <person name="Stieglmeier M."/>
            <person name="Klingl A."/>
            <person name="Woyke T."/>
            <person name="Ryan C.M."/>
            <person name="Banfield J.F."/>
        </authorList>
    </citation>
    <scope>NUCLEOTIDE SEQUENCE [LARGE SCALE GENOMIC DNA]</scope>
</reference>
<keyword evidence="1" id="KW-1133">Transmembrane helix</keyword>
<accession>A0A2H9T1R2</accession>
<dbReference type="SUPFAM" id="SSF103481">
    <property type="entry name" value="Multidrug resistance efflux transporter EmrE"/>
    <property type="match status" value="1"/>
</dbReference>
<name>A0A2H9T1R2_9BACT</name>
<sequence length="305" mass="34106">MLWLIAALSSYLILAVIFLIDKYLLSAGLPNPKVYAFYVGILGISVLLLTPFVNFYVPAFPQLMLCFFAGAFFLLGLIGFYKTLRISEASRAVPAVGGMTPIFTLFLIYLFSKGKETLGFWDLISFSLLILGTVLINYEGGKISRKSLGLAAFSAFLFSFSFVLTKYVYLSQGFWSGYIWIRISGAIAAIFLFLLSKEVKEEIFKKKDRLIAFSSRKSLVLFISNQLFGVTANILQNIAFFLVPLLYVALINALQGIQYLFLFILTLIMSLIFPRIIKEKISRKIIIQKSFATILICGGVAILAI</sequence>
<dbReference type="InterPro" id="IPR037185">
    <property type="entry name" value="EmrE-like"/>
</dbReference>
<protein>
    <recommendedName>
        <fullName evidence="4">EamA domain-containing protein</fullName>
    </recommendedName>
</protein>
<organism evidence="2 3">
    <name type="scientific">Candidatus Staskawiczbacteria bacterium CG10_big_fil_rev_8_21_14_0_10_38_10</name>
    <dbReference type="NCBI Taxonomy" id="1974891"/>
    <lineage>
        <taxon>Bacteria</taxon>
        <taxon>Candidatus Staskawicziibacteriota</taxon>
    </lineage>
</organism>
<feature type="transmembrane region" description="Helical" evidence="1">
    <location>
        <begin position="6"/>
        <end position="25"/>
    </location>
</feature>
<keyword evidence="1" id="KW-0812">Transmembrane</keyword>
<dbReference type="Proteomes" id="UP000236946">
    <property type="component" value="Unassembled WGS sequence"/>
</dbReference>
<feature type="transmembrane region" description="Helical" evidence="1">
    <location>
        <begin position="118"/>
        <end position="136"/>
    </location>
</feature>
<feature type="transmembrane region" description="Helical" evidence="1">
    <location>
        <begin position="175"/>
        <end position="196"/>
    </location>
</feature>